<keyword evidence="7 8" id="KW-0687">Ribonucleoprotein</keyword>
<dbReference type="PANTHER" id="PTHR12013">
    <property type="entry name" value="SIGNAL RECOGNITION PARTICLE 14 KD PROTEIN"/>
    <property type="match status" value="1"/>
</dbReference>
<feature type="non-terminal residue" evidence="9">
    <location>
        <position position="1"/>
    </location>
</feature>
<evidence type="ECO:0000313" key="13">
    <source>
        <dbReference type="Proteomes" id="UP000030742"/>
    </source>
</evidence>
<dbReference type="KEGG" id="dpa:109545196"/>
<dbReference type="Proteomes" id="UP000019118">
    <property type="component" value="Unassembled WGS sequence"/>
</dbReference>
<evidence type="ECO:0000256" key="4">
    <source>
        <dbReference type="ARBA" id="ARBA00022490"/>
    </source>
</evidence>
<evidence type="ECO:0000256" key="5">
    <source>
        <dbReference type="ARBA" id="ARBA00022884"/>
    </source>
</evidence>
<comment type="subunit">
    <text evidence="8">Heterodimer with SRP9; binds RNA as heterodimer. Component of a signal recognition particle (SRP) complex that consists of a 7SL RNA molecule of 300 nucleotides and six protein subunits: SRP72, SRP68, SRP54, SRP19, SRP14 and SRP9.</text>
</comment>
<gene>
    <name evidence="11" type="primary">109545196</name>
    <name evidence="10" type="ORF">D910_11014</name>
    <name evidence="9" type="ORF">YQE_12640</name>
</gene>
<evidence type="ECO:0000256" key="3">
    <source>
        <dbReference type="ARBA" id="ARBA00017926"/>
    </source>
</evidence>
<evidence type="ECO:0000256" key="8">
    <source>
        <dbReference type="RuleBase" id="RU368100"/>
    </source>
</evidence>
<evidence type="ECO:0000313" key="10">
    <source>
        <dbReference type="EMBL" id="ERL93728.1"/>
    </source>
</evidence>
<sequence length="110" mass="12382">MVLLENEAFLSELTKLFQKARLDGSVTMTFKKYDGHNCPTPRPSKPPLPEPSEHMCLVRAKSRAKKIATVIHQKDVNKFQVAYSSLLKGNLDGLKKLKKSKAKSKVENTK</sequence>
<dbReference type="InterPro" id="IPR009018">
    <property type="entry name" value="Signal_recog_particle_SRP9/14"/>
</dbReference>
<dbReference type="InterPro" id="IPR003210">
    <property type="entry name" value="Signal_recog_particle_SRP14"/>
</dbReference>
<dbReference type="FunFam" id="3.30.720.10:FF:000003">
    <property type="entry name" value="Signal recognition particle 14"/>
    <property type="match status" value="1"/>
</dbReference>
<dbReference type="Gene3D" id="3.30.720.10">
    <property type="entry name" value="Signal recognition particle alu RNA binding heterodimer, srp9/1"/>
    <property type="match status" value="1"/>
</dbReference>
<proteinExistence type="inferred from homology"/>
<dbReference type="STRING" id="77166.N6TN85"/>
<dbReference type="SUPFAM" id="SSF54762">
    <property type="entry name" value="Signal recognition particle alu RNA binding heterodimer, SRP9/14"/>
    <property type="match status" value="1"/>
</dbReference>
<dbReference type="EnsemblMetazoa" id="XM_019915740.1">
    <property type="protein sequence ID" value="XP_019771299.1"/>
    <property type="gene ID" value="LOC109545196"/>
</dbReference>
<evidence type="ECO:0000256" key="1">
    <source>
        <dbReference type="ARBA" id="ARBA00004496"/>
    </source>
</evidence>
<dbReference type="OrthoDB" id="19209at2759"/>
<reference evidence="12 13" key="1">
    <citation type="journal article" date="2013" name="Genome Biol.">
        <title>Draft genome of the mountain pine beetle, Dendroctonus ponderosae Hopkins, a major forest pest.</title>
        <authorList>
            <person name="Keeling C.I."/>
            <person name="Yuen M.M."/>
            <person name="Liao N.Y."/>
            <person name="Docking T.R."/>
            <person name="Chan S.K."/>
            <person name="Taylor G.A."/>
            <person name="Palmquist D.L."/>
            <person name="Jackman S.D."/>
            <person name="Nguyen A."/>
            <person name="Li M."/>
            <person name="Henderson H."/>
            <person name="Janes J.K."/>
            <person name="Zhao Y."/>
            <person name="Pandoh P."/>
            <person name="Moore R."/>
            <person name="Sperling F.A."/>
            <person name="Huber D.P."/>
            <person name="Birol I."/>
            <person name="Jones S.J."/>
            <person name="Bohlmann J."/>
        </authorList>
    </citation>
    <scope>NUCLEOTIDE SEQUENCE</scope>
</reference>
<dbReference type="GO" id="GO:0005786">
    <property type="term" value="C:signal recognition particle, endoplasmic reticulum targeting"/>
    <property type="evidence" value="ECO:0007669"/>
    <property type="project" value="UniProtKB-UniRule"/>
</dbReference>
<dbReference type="Proteomes" id="UP000030742">
    <property type="component" value="Unassembled WGS sequence"/>
</dbReference>
<accession>N6TN85</accession>
<dbReference type="Pfam" id="PF02290">
    <property type="entry name" value="SRP14"/>
    <property type="match status" value="1"/>
</dbReference>
<comment type="subcellular location">
    <subcellularLocation>
        <location evidence="1 8">Cytoplasm</location>
    </subcellularLocation>
</comment>
<keyword evidence="6 8" id="KW-0733">Signal recognition particle</keyword>
<dbReference type="EMBL" id="KB741288">
    <property type="protein sequence ID" value="ENN70695.1"/>
    <property type="molecule type" value="Genomic_DNA"/>
</dbReference>
<evidence type="ECO:0000256" key="6">
    <source>
        <dbReference type="ARBA" id="ARBA00023135"/>
    </source>
</evidence>
<keyword evidence="12" id="KW-1185">Reference proteome</keyword>
<dbReference type="OMA" id="RFNGHNK"/>
<dbReference type="GO" id="GO:0030942">
    <property type="term" value="F:endoplasmic reticulum signal peptide binding"/>
    <property type="evidence" value="ECO:0007669"/>
    <property type="project" value="UniProtKB-UniRule"/>
</dbReference>
<evidence type="ECO:0000256" key="7">
    <source>
        <dbReference type="ARBA" id="ARBA00023274"/>
    </source>
</evidence>
<protein>
    <recommendedName>
        <fullName evidence="3 8">Signal recognition particle 14 kDa protein</fullName>
        <shortName evidence="8">SRP14</shortName>
    </recommendedName>
</protein>
<dbReference type="HOGENOM" id="CLU_094309_2_1_1"/>
<keyword evidence="5 8" id="KW-0694">RNA-binding</keyword>
<dbReference type="GO" id="GO:0006614">
    <property type="term" value="P:SRP-dependent cotranslational protein targeting to membrane"/>
    <property type="evidence" value="ECO:0007669"/>
    <property type="project" value="UniProtKB-UniRule"/>
</dbReference>
<comment type="function">
    <text evidence="8">Component of the signal recognition particle (SRP) complex, a ribonucleoprotein complex that mediates the cotranslational targeting of secretory and membrane proteins to the endoplasmic reticulum (ER). SRP9 together with SRP14 and the Alu portion of the SRP RNA, constitutes the elongation arrest domain of SRP. The complex of SRP9 and SRP14 is required for SRP RNA binding.</text>
</comment>
<dbReference type="GO" id="GO:0008312">
    <property type="term" value="F:7S RNA binding"/>
    <property type="evidence" value="ECO:0007669"/>
    <property type="project" value="UniProtKB-UniRule"/>
</dbReference>
<keyword evidence="4 8" id="KW-0963">Cytoplasm</keyword>
<name>N6TN85_DENPD</name>
<organism evidence="9">
    <name type="scientific">Dendroctonus ponderosae</name>
    <name type="common">Mountain pine beetle</name>
    <dbReference type="NCBI Taxonomy" id="77166"/>
    <lineage>
        <taxon>Eukaryota</taxon>
        <taxon>Metazoa</taxon>
        <taxon>Ecdysozoa</taxon>
        <taxon>Arthropoda</taxon>
        <taxon>Hexapoda</taxon>
        <taxon>Insecta</taxon>
        <taxon>Pterygota</taxon>
        <taxon>Neoptera</taxon>
        <taxon>Endopterygota</taxon>
        <taxon>Coleoptera</taxon>
        <taxon>Polyphaga</taxon>
        <taxon>Cucujiformia</taxon>
        <taxon>Curculionidae</taxon>
        <taxon>Scolytinae</taxon>
        <taxon>Dendroctonus</taxon>
    </lineage>
</organism>
<dbReference type="EMBL" id="KB632370">
    <property type="protein sequence ID" value="ERL93728.1"/>
    <property type="molecule type" value="Genomic_DNA"/>
</dbReference>
<comment type="similarity">
    <text evidence="2 8">Belongs to the SRP14 family.</text>
</comment>
<evidence type="ECO:0000313" key="12">
    <source>
        <dbReference type="Proteomes" id="UP000019118"/>
    </source>
</evidence>
<dbReference type="AlphaFoldDB" id="N6TN85"/>
<evidence type="ECO:0000256" key="2">
    <source>
        <dbReference type="ARBA" id="ARBA00010349"/>
    </source>
</evidence>
<evidence type="ECO:0000313" key="9">
    <source>
        <dbReference type="EMBL" id="ENN70695.1"/>
    </source>
</evidence>
<reference evidence="11" key="2">
    <citation type="submission" date="2024-08" db="UniProtKB">
        <authorList>
            <consortium name="EnsemblMetazoa"/>
        </authorList>
    </citation>
    <scope>IDENTIFICATION</scope>
</reference>
<evidence type="ECO:0000313" key="11">
    <source>
        <dbReference type="EnsemblMetazoa" id="XP_019771299.1"/>
    </source>
</evidence>